<keyword evidence="5 10" id="KW-0472">Membrane</keyword>
<feature type="transmembrane region" description="Helical" evidence="10">
    <location>
        <begin position="93"/>
        <end position="115"/>
    </location>
</feature>
<dbReference type="PANTHER" id="PTHR28259:SF1">
    <property type="entry name" value="FLUORIDE EXPORT PROTEIN 1-RELATED"/>
    <property type="match status" value="1"/>
</dbReference>
<keyword evidence="2 10" id="KW-1003">Cell membrane</keyword>
<evidence type="ECO:0000256" key="4">
    <source>
        <dbReference type="ARBA" id="ARBA00022989"/>
    </source>
</evidence>
<evidence type="ECO:0000256" key="9">
    <source>
        <dbReference type="ARBA" id="ARBA00049940"/>
    </source>
</evidence>
<name>A0ABS9UBG6_9BACL</name>
<evidence type="ECO:0000256" key="8">
    <source>
        <dbReference type="ARBA" id="ARBA00035585"/>
    </source>
</evidence>
<comment type="catalytic activity">
    <reaction evidence="8">
        <text>fluoride(in) = fluoride(out)</text>
        <dbReference type="Rhea" id="RHEA:76159"/>
        <dbReference type="ChEBI" id="CHEBI:17051"/>
    </reaction>
    <physiologicalReaction direction="left-to-right" evidence="8">
        <dbReference type="Rhea" id="RHEA:76160"/>
    </physiologicalReaction>
</comment>
<dbReference type="InterPro" id="IPR003691">
    <property type="entry name" value="FluC"/>
</dbReference>
<dbReference type="Pfam" id="PF02537">
    <property type="entry name" value="CRCB"/>
    <property type="match status" value="1"/>
</dbReference>
<sequence>MNSFAVGIGGMLGSMTRFMLSDIFPSNGGFPYITMLINWSGSLLFAFIFVKLSTKKEWLKLGATTGFLGGFTTFSTFSVETIHLVEQQLLGQALLYCLASIIGSITCCYFAYCFVTKGVKTD</sequence>
<evidence type="ECO:0000313" key="12">
    <source>
        <dbReference type="Proteomes" id="UP001316087"/>
    </source>
</evidence>
<keyword evidence="10" id="KW-0479">Metal-binding</keyword>
<dbReference type="HAMAP" id="MF_00454">
    <property type="entry name" value="FluC"/>
    <property type="match status" value="1"/>
</dbReference>
<dbReference type="PANTHER" id="PTHR28259">
    <property type="entry name" value="FLUORIDE EXPORT PROTEIN 1-RELATED"/>
    <property type="match status" value="1"/>
</dbReference>
<accession>A0ABS9UBG6</accession>
<proteinExistence type="inferred from homology"/>
<reference evidence="11 12" key="1">
    <citation type="submission" date="2022-03" db="EMBL/GenBank/DDBJ databases">
        <authorList>
            <person name="Jo J.-H."/>
            <person name="Im W.-T."/>
        </authorList>
    </citation>
    <scope>NUCLEOTIDE SEQUENCE [LARGE SCALE GENOMIC DNA]</scope>
    <source>
        <strain evidence="11 12">MA9</strain>
    </source>
</reference>
<comment type="subcellular location">
    <subcellularLocation>
        <location evidence="1 10">Cell membrane</location>
        <topology evidence="1 10">Multi-pass membrane protein</topology>
    </subcellularLocation>
</comment>
<evidence type="ECO:0000256" key="5">
    <source>
        <dbReference type="ARBA" id="ARBA00023136"/>
    </source>
</evidence>
<dbReference type="RefSeq" id="WP_241368751.1">
    <property type="nucleotide sequence ID" value="NZ_JAKZFC010000002.1"/>
</dbReference>
<keyword evidence="10" id="KW-0813">Transport</keyword>
<feature type="binding site" evidence="10">
    <location>
        <position position="72"/>
    </location>
    <ligand>
        <name>Na(+)</name>
        <dbReference type="ChEBI" id="CHEBI:29101"/>
        <note>structural</note>
    </ligand>
</feature>
<feature type="transmembrane region" description="Helical" evidence="10">
    <location>
        <begin position="29"/>
        <end position="49"/>
    </location>
</feature>
<gene>
    <name evidence="10 11" type="primary">crcB</name>
    <name evidence="10" type="synonym">fluC</name>
    <name evidence="11" type="ORF">LZ480_07270</name>
</gene>
<evidence type="ECO:0000256" key="1">
    <source>
        <dbReference type="ARBA" id="ARBA00004651"/>
    </source>
</evidence>
<keyword evidence="12" id="KW-1185">Reference proteome</keyword>
<evidence type="ECO:0000256" key="7">
    <source>
        <dbReference type="ARBA" id="ARBA00035120"/>
    </source>
</evidence>
<evidence type="ECO:0000256" key="10">
    <source>
        <dbReference type="HAMAP-Rule" id="MF_00454"/>
    </source>
</evidence>
<comment type="activity regulation">
    <text evidence="10">Na(+) is not transported, but it plays an essential structural role and its presence is essential for fluoride channel function.</text>
</comment>
<dbReference type="Proteomes" id="UP001316087">
    <property type="component" value="Unassembled WGS sequence"/>
</dbReference>
<feature type="transmembrane region" description="Helical" evidence="10">
    <location>
        <begin position="61"/>
        <end position="81"/>
    </location>
</feature>
<comment type="function">
    <text evidence="9 10">Fluoride-specific ion channel. Important for reducing fluoride concentration in the cell, thus reducing its toxicity.</text>
</comment>
<evidence type="ECO:0000313" key="11">
    <source>
        <dbReference type="EMBL" id="MCH7321691.1"/>
    </source>
</evidence>
<keyword evidence="4 10" id="KW-1133">Transmembrane helix</keyword>
<feature type="binding site" evidence="10">
    <location>
        <position position="69"/>
    </location>
    <ligand>
        <name>Na(+)</name>
        <dbReference type="ChEBI" id="CHEBI:29101"/>
        <note>structural</note>
    </ligand>
</feature>
<comment type="similarity">
    <text evidence="7 10">Belongs to the fluoride channel Fluc/FEX (TC 1.A.43) family.</text>
</comment>
<keyword evidence="10" id="KW-0406">Ion transport</keyword>
<keyword evidence="10" id="KW-0915">Sodium</keyword>
<keyword evidence="3 10" id="KW-0812">Transmembrane</keyword>
<keyword evidence="6 10" id="KW-0407">Ion channel</keyword>
<evidence type="ECO:0000256" key="3">
    <source>
        <dbReference type="ARBA" id="ARBA00022692"/>
    </source>
</evidence>
<evidence type="ECO:0000256" key="2">
    <source>
        <dbReference type="ARBA" id="ARBA00022475"/>
    </source>
</evidence>
<protein>
    <recommendedName>
        <fullName evidence="10">Fluoride-specific ion channel FluC</fullName>
    </recommendedName>
</protein>
<organism evidence="11 12">
    <name type="scientific">Solibacillus palustris</name>
    <dbReference type="NCBI Taxonomy" id="2908203"/>
    <lineage>
        <taxon>Bacteria</taxon>
        <taxon>Bacillati</taxon>
        <taxon>Bacillota</taxon>
        <taxon>Bacilli</taxon>
        <taxon>Bacillales</taxon>
        <taxon>Caryophanaceae</taxon>
        <taxon>Solibacillus</taxon>
    </lineage>
</organism>
<dbReference type="NCBIfam" id="TIGR00494">
    <property type="entry name" value="crcB"/>
    <property type="match status" value="1"/>
</dbReference>
<dbReference type="EMBL" id="JAKZFC010000002">
    <property type="protein sequence ID" value="MCH7321691.1"/>
    <property type="molecule type" value="Genomic_DNA"/>
</dbReference>
<comment type="caution">
    <text evidence="11">The sequence shown here is derived from an EMBL/GenBank/DDBJ whole genome shotgun (WGS) entry which is preliminary data.</text>
</comment>
<evidence type="ECO:0000256" key="6">
    <source>
        <dbReference type="ARBA" id="ARBA00023303"/>
    </source>
</evidence>